<dbReference type="eggNOG" id="COG2730">
    <property type="taxonomic scope" value="Bacteria"/>
</dbReference>
<dbReference type="PANTHER" id="PTHR31297">
    <property type="entry name" value="GLUCAN ENDO-1,6-BETA-GLUCOSIDASE B"/>
    <property type="match status" value="1"/>
</dbReference>
<dbReference type="PANTHER" id="PTHR31297:SF13">
    <property type="entry name" value="PUTATIVE-RELATED"/>
    <property type="match status" value="1"/>
</dbReference>
<dbReference type="SUPFAM" id="SSF51445">
    <property type="entry name" value="(Trans)glycosidases"/>
    <property type="match status" value="1"/>
</dbReference>
<comment type="similarity">
    <text evidence="3">Belongs to the glycosyl hydrolase 5 (cellulase A) family.</text>
</comment>
<proteinExistence type="inferred from homology"/>
<dbReference type="GO" id="GO:0005576">
    <property type="term" value="C:extracellular region"/>
    <property type="evidence" value="ECO:0007669"/>
    <property type="project" value="TreeGrafter"/>
</dbReference>
<dbReference type="OrthoDB" id="9800955at2"/>
<evidence type="ECO:0000256" key="3">
    <source>
        <dbReference type="RuleBase" id="RU361153"/>
    </source>
</evidence>
<dbReference type="HOGENOM" id="CLU_031875_0_0_10"/>
<evidence type="ECO:0000313" key="7">
    <source>
        <dbReference type="EMBL" id="SET05491.1"/>
    </source>
</evidence>
<reference evidence="6 8" key="1">
    <citation type="submission" date="2014-03" db="EMBL/GenBank/DDBJ databases">
        <title>Complete genome sequence of a deeply braunched marine Bacteroidia bacterium Draconibacterium orientale type strain FH5T.</title>
        <authorList>
            <person name="Li X."/>
            <person name="Wang X."/>
            <person name="Xie Z."/>
            <person name="Du Z."/>
            <person name="Chen G."/>
        </authorList>
    </citation>
    <scope>NUCLEOTIDE SEQUENCE [LARGE SCALE GENOMIC DNA]</scope>
    <source>
        <strain evidence="6 8">FH5</strain>
    </source>
</reference>
<dbReference type="GO" id="GO:0009986">
    <property type="term" value="C:cell surface"/>
    <property type="evidence" value="ECO:0007669"/>
    <property type="project" value="TreeGrafter"/>
</dbReference>
<keyword evidence="4" id="KW-0732">Signal</keyword>
<feature type="signal peptide" evidence="4">
    <location>
        <begin position="1"/>
        <end position="23"/>
    </location>
</feature>
<dbReference type="RefSeq" id="WP_051567930.1">
    <property type="nucleotide sequence ID" value="NZ_FOHT01000005.1"/>
</dbReference>
<dbReference type="InterPro" id="IPR050386">
    <property type="entry name" value="Glycosyl_hydrolase_5"/>
</dbReference>
<keyword evidence="1 3" id="KW-0378">Hydrolase</keyword>
<dbReference type="InterPro" id="IPR001547">
    <property type="entry name" value="Glyco_hydro_5"/>
</dbReference>
<feature type="domain" description="Glycoside hydrolase family 5" evidence="5">
    <location>
        <begin position="92"/>
        <end position="338"/>
    </location>
</feature>
<feature type="chain" id="PRO_5010515002" evidence="4">
    <location>
        <begin position="24"/>
        <end position="542"/>
    </location>
</feature>
<evidence type="ECO:0000256" key="2">
    <source>
        <dbReference type="ARBA" id="ARBA00023295"/>
    </source>
</evidence>
<evidence type="ECO:0000313" key="6">
    <source>
        <dbReference type="EMBL" id="AHW60619.1"/>
    </source>
</evidence>
<evidence type="ECO:0000256" key="4">
    <source>
        <dbReference type="SAM" id="SignalP"/>
    </source>
</evidence>
<dbReference type="AlphaFoldDB" id="X5DHQ3"/>
<dbReference type="EMBL" id="FOHT01000005">
    <property type="protein sequence ID" value="SET05491.1"/>
    <property type="molecule type" value="Genomic_DNA"/>
</dbReference>
<accession>X5DHQ3</accession>
<dbReference type="Gene3D" id="3.20.20.80">
    <property type="entry name" value="Glycosidases"/>
    <property type="match status" value="1"/>
</dbReference>
<dbReference type="InterPro" id="IPR017853">
    <property type="entry name" value="GH"/>
</dbReference>
<protein>
    <submittedName>
        <fullName evidence="7">Cellulase (Glycosyl hydrolase family 5)</fullName>
    </submittedName>
    <submittedName>
        <fullName evidence="6">Glycoside hydrolase</fullName>
    </submittedName>
</protein>
<dbReference type="SUPFAM" id="SSF49785">
    <property type="entry name" value="Galactose-binding domain-like"/>
    <property type="match status" value="1"/>
</dbReference>
<name>X5DHQ3_9BACT</name>
<dbReference type="GO" id="GO:0009251">
    <property type="term" value="P:glucan catabolic process"/>
    <property type="evidence" value="ECO:0007669"/>
    <property type="project" value="TreeGrafter"/>
</dbReference>
<keyword evidence="2 3" id="KW-0326">Glycosidase</keyword>
<dbReference type="KEGG" id="dori:FH5T_15850"/>
<keyword evidence="8" id="KW-1185">Reference proteome</keyword>
<evidence type="ECO:0000259" key="5">
    <source>
        <dbReference type="Pfam" id="PF00150"/>
    </source>
</evidence>
<organism evidence="7 9">
    <name type="scientific">Draconibacterium orientale</name>
    <dbReference type="NCBI Taxonomy" id="1168034"/>
    <lineage>
        <taxon>Bacteria</taxon>
        <taxon>Pseudomonadati</taxon>
        <taxon>Bacteroidota</taxon>
        <taxon>Bacteroidia</taxon>
        <taxon>Marinilabiliales</taxon>
        <taxon>Prolixibacteraceae</taxon>
        <taxon>Draconibacterium</taxon>
    </lineage>
</organism>
<evidence type="ECO:0000313" key="8">
    <source>
        <dbReference type="Proteomes" id="UP000023772"/>
    </source>
</evidence>
<dbReference type="Gene3D" id="2.60.120.260">
    <property type="entry name" value="Galactose-binding domain-like"/>
    <property type="match status" value="1"/>
</dbReference>
<dbReference type="Pfam" id="PF00150">
    <property type="entry name" value="Cellulase"/>
    <property type="match status" value="1"/>
</dbReference>
<sequence>MKLISIKVLGVMLISIWALSSSAQSFLHTEGQDMVNEEGKKVFLRGVGLGNWMLPEGYMWKFGKYGDRPRNIEKIVAAHIGQEKADEFWKEYRKNYITEADIKRIAELGYNSVRPALNSRLFITEGQNNEFIDEGFELLDNLVKWCKKYHLYVIIDMHGAPGGQTGQNIDDSPNDLPELFMNPKNEELLVKLWVKIAERYKEEPIVAAYDLLNEPLPERTGAAEKHKHQLVPLYKKLITEIRKVDKKHMFTLEGYNWSNNWSEFTEALDDNMFFQFHFYNWDRPDHLKDISYFLKKREELNTPVWVGETGEKNNTLYFSTSQLFSTTNIGWSFWPWKKMDTENTPYSIKSPEGWQEVAAYSRRGENVTAKNPEKIFNQLLENIKIENCVYFPDVVNAMFCRIPLKIEAENYGHKGYLKSYFVKDTATMSANYRREEPVKVEVINSNKQSLISDQAIHLSEGEWTAYNFVSLQEKQYKMSFEIKTVGTADIVLRINGNRITKQVNASEWTEIELDPQVFTAGENELKVEVETGDIQLNWINIY</sequence>
<evidence type="ECO:0000313" key="9">
    <source>
        <dbReference type="Proteomes" id="UP000181981"/>
    </source>
</evidence>
<evidence type="ECO:0000256" key="1">
    <source>
        <dbReference type="ARBA" id="ARBA00022801"/>
    </source>
</evidence>
<dbReference type="Proteomes" id="UP000181981">
    <property type="component" value="Unassembled WGS sequence"/>
</dbReference>
<dbReference type="Proteomes" id="UP000023772">
    <property type="component" value="Chromosome"/>
</dbReference>
<dbReference type="EMBL" id="CP007451">
    <property type="protein sequence ID" value="AHW60619.1"/>
    <property type="molecule type" value="Genomic_DNA"/>
</dbReference>
<dbReference type="InterPro" id="IPR008979">
    <property type="entry name" value="Galactose-bd-like_sf"/>
</dbReference>
<dbReference type="GO" id="GO:0008422">
    <property type="term" value="F:beta-glucosidase activity"/>
    <property type="evidence" value="ECO:0007669"/>
    <property type="project" value="TreeGrafter"/>
</dbReference>
<dbReference type="STRING" id="1168034.FH5T_15850"/>
<gene>
    <name evidence="6" type="ORF">FH5T_15850</name>
    <name evidence="7" type="ORF">SAMN05444285_10588</name>
</gene>
<reference evidence="7 9" key="2">
    <citation type="submission" date="2016-10" db="EMBL/GenBank/DDBJ databases">
        <authorList>
            <person name="de Groot N.N."/>
        </authorList>
    </citation>
    <scope>NUCLEOTIDE SEQUENCE [LARGE SCALE GENOMIC DNA]</scope>
    <source>
        <strain evidence="7 9">DSM 25947</strain>
    </source>
</reference>